<dbReference type="SUPFAM" id="SSF54403">
    <property type="entry name" value="Cystatin/monellin"/>
    <property type="match status" value="1"/>
</dbReference>
<feature type="chain" id="PRO_5005793245" evidence="1">
    <location>
        <begin position="19"/>
        <end position="120"/>
    </location>
</feature>
<protein>
    <submittedName>
        <fullName evidence="2">CG15369</fullName>
    </submittedName>
</protein>
<dbReference type="CDD" id="cd00042">
    <property type="entry name" value="CY"/>
    <property type="match status" value="1"/>
</dbReference>
<proteinExistence type="predicted"/>
<dbReference type="InterPro" id="IPR046350">
    <property type="entry name" value="Cystatin_sf"/>
</dbReference>
<accession>A0A0M4EIV8</accession>
<evidence type="ECO:0000313" key="2">
    <source>
        <dbReference type="EMBL" id="ALC48928.1"/>
    </source>
</evidence>
<dbReference type="Proteomes" id="UP000494163">
    <property type="component" value="Chromosome X"/>
</dbReference>
<dbReference type="Gene3D" id="3.10.450.10">
    <property type="match status" value="1"/>
</dbReference>
<name>A0A0M4EIV8_DROBS</name>
<sequence>MFFAKLIFVCATIVLVSGSPQYGAPRTLDATELEAAKVRLQSSLTKLAAGDGPHYSIARIISSETQVVSGHLDTYVAELVDTQGGKKVCTVKVWSRSWGGHGYEVTFECPNEQAVTKKHN</sequence>
<dbReference type="InterPro" id="IPR000010">
    <property type="entry name" value="Cystatin_dom"/>
</dbReference>
<dbReference type="GO" id="GO:0004869">
    <property type="term" value="F:cysteine-type endopeptidase inhibitor activity"/>
    <property type="evidence" value="ECO:0007669"/>
    <property type="project" value="InterPro"/>
</dbReference>
<feature type="signal peptide" evidence="1">
    <location>
        <begin position="1"/>
        <end position="18"/>
    </location>
</feature>
<gene>
    <name evidence="2" type="ORF">Dbus_chrXg784</name>
</gene>
<organism evidence="2 3">
    <name type="scientific">Drosophila busckii</name>
    <name type="common">Fruit fly</name>
    <dbReference type="NCBI Taxonomy" id="30019"/>
    <lineage>
        <taxon>Eukaryota</taxon>
        <taxon>Metazoa</taxon>
        <taxon>Ecdysozoa</taxon>
        <taxon>Arthropoda</taxon>
        <taxon>Hexapoda</taxon>
        <taxon>Insecta</taxon>
        <taxon>Pterygota</taxon>
        <taxon>Neoptera</taxon>
        <taxon>Endopterygota</taxon>
        <taxon>Diptera</taxon>
        <taxon>Brachycera</taxon>
        <taxon>Muscomorpha</taxon>
        <taxon>Ephydroidea</taxon>
        <taxon>Drosophilidae</taxon>
        <taxon>Drosophila</taxon>
    </lineage>
</organism>
<dbReference type="OMA" id="NCPNEPL"/>
<keyword evidence="3" id="KW-1185">Reference proteome</keyword>
<evidence type="ECO:0000256" key="1">
    <source>
        <dbReference type="SAM" id="SignalP"/>
    </source>
</evidence>
<evidence type="ECO:0000313" key="3">
    <source>
        <dbReference type="Proteomes" id="UP000494163"/>
    </source>
</evidence>
<reference evidence="2 3" key="1">
    <citation type="submission" date="2015-08" db="EMBL/GenBank/DDBJ databases">
        <title>Ancestral chromatin configuration constrains chromatin evolution on differentiating sex chromosomes in Drosophila.</title>
        <authorList>
            <person name="Zhou Q."/>
            <person name="Bachtrog D."/>
        </authorList>
    </citation>
    <scope>NUCLEOTIDE SEQUENCE [LARGE SCALE GENOMIC DNA]</scope>
    <source>
        <tissue evidence="2">Whole larvae</tissue>
    </source>
</reference>
<keyword evidence="1" id="KW-0732">Signal</keyword>
<dbReference type="OrthoDB" id="1908104at2759"/>
<dbReference type="EMBL" id="CP012528">
    <property type="protein sequence ID" value="ALC48928.1"/>
    <property type="molecule type" value="Genomic_DNA"/>
</dbReference>
<dbReference type="AlphaFoldDB" id="A0A0M4EIV8"/>